<proteinExistence type="inferred from homology"/>
<dbReference type="GO" id="GO:0006308">
    <property type="term" value="P:DNA catabolic process"/>
    <property type="evidence" value="ECO:0007669"/>
    <property type="project" value="UniProtKB-UniRule"/>
</dbReference>
<comment type="subcellular location">
    <subcellularLocation>
        <location evidence="6">Cytoplasm</location>
    </subcellularLocation>
</comment>
<evidence type="ECO:0000256" key="1">
    <source>
        <dbReference type="ARBA" id="ARBA00009998"/>
    </source>
</evidence>
<dbReference type="Pfam" id="PF02609">
    <property type="entry name" value="Exonuc_VII_S"/>
    <property type="match status" value="1"/>
</dbReference>
<dbReference type="GO" id="GO:0005829">
    <property type="term" value="C:cytosol"/>
    <property type="evidence" value="ECO:0007669"/>
    <property type="project" value="TreeGrafter"/>
</dbReference>
<dbReference type="PANTHER" id="PTHR34137:SF1">
    <property type="entry name" value="EXODEOXYRIBONUCLEASE 7 SMALL SUBUNIT"/>
    <property type="match status" value="1"/>
</dbReference>
<dbReference type="InterPro" id="IPR037004">
    <property type="entry name" value="Exonuc_VII_ssu_sf"/>
</dbReference>
<keyword evidence="3 6" id="KW-0540">Nuclease</keyword>
<feature type="coiled-coil region" evidence="7">
    <location>
        <begin position="4"/>
        <end position="66"/>
    </location>
</feature>
<dbReference type="PANTHER" id="PTHR34137">
    <property type="entry name" value="EXODEOXYRIBONUCLEASE 7 SMALL SUBUNIT"/>
    <property type="match status" value="1"/>
</dbReference>
<evidence type="ECO:0000313" key="9">
    <source>
        <dbReference type="Proteomes" id="UP000255036"/>
    </source>
</evidence>
<comment type="function">
    <text evidence="6">Bidirectionally degrades single-stranded DNA into large acid-insoluble oligonucleotides, which are then degraded further into small acid-soluble oligonucleotides.</text>
</comment>
<dbReference type="GO" id="GO:0008855">
    <property type="term" value="F:exodeoxyribonuclease VII activity"/>
    <property type="evidence" value="ECO:0007669"/>
    <property type="project" value="UniProtKB-UniRule"/>
</dbReference>
<comment type="subunit">
    <text evidence="6">Heterooligomer composed of large and small subunits.</text>
</comment>
<dbReference type="Gene3D" id="1.10.287.1040">
    <property type="entry name" value="Exonuclease VII, small subunit"/>
    <property type="match status" value="1"/>
</dbReference>
<dbReference type="GO" id="GO:0009318">
    <property type="term" value="C:exodeoxyribonuclease VII complex"/>
    <property type="evidence" value="ECO:0007669"/>
    <property type="project" value="UniProtKB-UniRule"/>
</dbReference>
<evidence type="ECO:0000256" key="4">
    <source>
        <dbReference type="ARBA" id="ARBA00022801"/>
    </source>
</evidence>
<comment type="catalytic activity">
    <reaction evidence="6">
        <text>Exonucleolytic cleavage in either 5'- to 3'- or 3'- to 5'-direction to yield nucleoside 5'-phosphates.</text>
        <dbReference type="EC" id="3.1.11.6"/>
    </reaction>
</comment>
<evidence type="ECO:0000256" key="7">
    <source>
        <dbReference type="SAM" id="Coils"/>
    </source>
</evidence>
<protein>
    <recommendedName>
        <fullName evidence="6">Exodeoxyribonuclease 7 small subunit</fullName>
        <ecNumber evidence="6">3.1.11.6</ecNumber>
    </recommendedName>
    <alternativeName>
        <fullName evidence="6">Exodeoxyribonuclease VII small subunit</fullName>
        <shortName evidence="6">Exonuclease VII small subunit</shortName>
    </alternativeName>
</protein>
<dbReference type="PIRSF" id="PIRSF006488">
    <property type="entry name" value="Exonuc_VII_S"/>
    <property type="match status" value="1"/>
</dbReference>
<sequence length="72" mass="8440">MSKKKIEEKTLEEAFEELDSMIEELEDSDVSLEDSFMIYQRGMKLLKDCNAKIDTVEKKMQVLTENGELEDF</sequence>
<dbReference type="RefSeq" id="WP_115480614.1">
    <property type="nucleotide sequence ID" value="NZ_QRCT01000010.1"/>
</dbReference>
<keyword evidence="4 6" id="KW-0378">Hydrolase</keyword>
<comment type="similarity">
    <text evidence="1 6">Belongs to the XseB family.</text>
</comment>
<reference evidence="8 9" key="1">
    <citation type="submission" date="2018-07" db="EMBL/GenBank/DDBJ databases">
        <title>Anaerosacharophilus polymeroproducens gen. nov. sp. nov., an anaerobic bacterium isolated from salt field.</title>
        <authorList>
            <person name="Kim W."/>
            <person name="Yang S.-H."/>
            <person name="Oh J."/>
            <person name="Lee J.-H."/>
            <person name="Kwon K.K."/>
        </authorList>
    </citation>
    <scope>NUCLEOTIDE SEQUENCE [LARGE SCALE GENOMIC DNA]</scope>
    <source>
        <strain evidence="8 9">MCWD5</strain>
    </source>
</reference>
<keyword evidence="9" id="KW-1185">Reference proteome</keyword>
<accession>A0A371AZ80</accession>
<dbReference type="Proteomes" id="UP000255036">
    <property type="component" value="Unassembled WGS sequence"/>
</dbReference>
<evidence type="ECO:0000313" key="8">
    <source>
        <dbReference type="EMBL" id="RDU24867.1"/>
    </source>
</evidence>
<dbReference type="EC" id="3.1.11.6" evidence="6"/>
<organism evidence="8 9">
    <name type="scientific">Anaerosacchariphilus polymeriproducens</name>
    <dbReference type="NCBI Taxonomy" id="1812858"/>
    <lineage>
        <taxon>Bacteria</taxon>
        <taxon>Bacillati</taxon>
        <taxon>Bacillota</taxon>
        <taxon>Clostridia</taxon>
        <taxon>Lachnospirales</taxon>
        <taxon>Lachnospiraceae</taxon>
        <taxon>Anaerosacchariphilus</taxon>
    </lineage>
</organism>
<evidence type="ECO:0000256" key="5">
    <source>
        <dbReference type="ARBA" id="ARBA00022839"/>
    </source>
</evidence>
<evidence type="ECO:0000256" key="2">
    <source>
        <dbReference type="ARBA" id="ARBA00022490"/>
    </source>
</evidence>
<dbReference type="NCBIfam" id="TIGR01280">
    <property type="entry name" value="xseB"/>
    <property type="match status" value="1"/>
</dbReference>
<name>A0A371AZ80_9FIRM</name>
<gene>
    <name evidence="6 8" type="primary">xseB</name>
    <name evidence="8" type="ORF">DWV06_02510</name>
</gene>
<keyword evidence="2 6" id="KW-0963">Cytoplasm</keyword>
<dbReference type="InterPro" id="IPR003761">
    <property type="entry name" value="Exonuc_VII_S"/>
</dbReference>
<evidence type="ECO:0000256" key="3">
    <source>
        <dbReference type="ARBA" id="ARBA00022722"/>
    </source>
</evidence>
<dbReference type="SUPFAM" id="SSF116842">
    <property type="entry name" value="XseB-like"/>
    <property type="match status" value="1"/>
</dbReference>
<keyword evidence="7" id="KW-0175">Coiled coil</keyword>
<dbReference type="HAMAP" id="MF_00337">
    <property type="entry name" value="Exonuc_7_S"/>
    <property type="match status" value="1"/>
</dbReference>
<dbReference type="AlphaFoldDB" id="A0A371AZ80"/>
<dbReference type="OrthoDB" id="1771251at2"/>
<comment type="caution">
    <text evidence="8">The sequence shown here is derived from an EMBL/GenBank/DDBJ whole genome shotgun (WGS) entry which is preliminary data.</text>
</comment>
<dbReference type="EMBL" id="QRCT01000010">
    <property type="protein sequence ID" value="RDU24867.1"/>
    <property type="molecule type" value="Genomic_DNA"/>
</dbReference>
<keyword evidence="5 6" id="KW-0269">Exonuclease</keyword>
<evidence type="ECO:0000256" key="6">
    <source>
        <dbReference type="HAMAP-Rule" id="MF_00337"/>
    </source>
</evidence>